<gene>
    <name evidence="2" type="ORF">CHW467_00041</name>
</gene>
<evidence type="ECO:0000256" key="1">
    <source>
        <dbReference type="SAM" id="Phobius"/>
    </source>
</evidence>
<keyword evidence="1" id="KW-0472">Membrane</keyword>
<sequence>MFTCIGLFIQSIFMCQLFFICLVYILLCSLGLFNNWVGFLITQVYFIVFIEVLWLGGGIHFLVGLGVNVGLGWIDYDCLFLLARMNVILEINFIIDGLAI</sequence>
<evidence type="ECO:0000313" key="2">
    <source>
        <dbReference type="EMBL" id="AKT72568.1"/>
    </source>
</evidence>
<feature type="transmembrane region" description="Helical" evidence="1">
    <location>
        <begin position="45"/>
        <end position="74"/>
    </location>
</feature>
<reference evidence="2" key="1">
    <citation type="journal article" date="2015" name="Mol. Microbiol.">
        <title>A transferable plasticity region in Campylobacter coli allows isolates of an otherwise non-glycolytic food-borne pathogen to catabolize glucose.</title>
        <authorList>
            <person name="Vorwerk H."/>
            <person name="Huber C."/>
            <person name="Mohr J."/>
            <person name="Bunk B."/>
            <person name="Bhuju S."/>
            <person name="Wensel O."/>
            <person name="Sproer C."/>
            <person name="Fruth A."/>
            <person name="Flieger A."/>
            <person name="Schmidt-Hohagen K."/>
            <person name="Schomburg D."/>
            <person name="Eisenreich W."/>
            <person name="Hofreuter D."/>
        </authorList>
    </citation>
    <scope>NUCLEOTIDE SEQUENCE</scope>
    <source>
        <strain evidence="2">CHW467</strain>
    </source>
</reference>
<organism evidence="2">
    <name type="scientific">Campylobacter coli</name>
    <dbReference type="NCBI Taxonomy" id="195"/>
    <lineage>
        <taxon>Bacteria</taxon>
        <taxon>Pseudomonadati</taxon>
        <taxon>Campylobacterota</taxon>
        <taxon>Epsilonproteobacteria</taxon>
        <taxon>Campylobacterales</taxon>
        <taxon>Campylobacteraceae</taxon>
        <taxon>Campylobacter</taxon>
    </lineage>
</organism>
<feature type="transmembrane region" description="Helical" evidence="1">
    <location>
        <begin position="12"/>
        <end position="33"/>
    </location>
</feature>
<accession>A0A0K1GZE5</accession>
<proteinExistence type="predicted"/>
<name>A0A0K1GZE5_CAMCO</name>
<protein>
    <submittedName>
        <fullName evidence="2">Uncharacterized protein</fullName>
    </submittedName>
</protein>
<keyword evidence="1" id="KW-1133">Transmembrane helix</keyword>
<dbReference type="EMBL" id="KT001107">
    <property type="protein sequence ID" value="AKT72568.1"/>
    <property type="molecule type" value="Genomic_DNA"/>
</dbReference>
<keyword evidence="1" id="KW-0812">Transmembrane</keyword>
<dbReference type="AlphaFoldDB" id="A0A0K1GZE5"/>